<feature type="compositionally biased region" description="Low complexity" evidence="5">
    <location>
        <begin position="1011"/>
        <end position="1026"/>
    </location>
</feature>
<dbReference type="GO" id="GO:0005783">
    <property type="term" value="C:endoplasmic reticulum"/>
    <property type="evidence" value="ECO:0007669"/>
    <property type="project" value="TreeGrafter"/>
</dbReference>
<dbReference type="GO" id="GO:0005794">
    <property type="term" value="C:Golgi apparatus"/>
    <property type="evidence" value="ECO:0007669"/>
    <property type="project" value="UniProtKB-SubCell"/>
</dbReference>
<feature type="coiled-coil region" evidence="4">
    <location>
        <begin position="1091"/>
        <end position="1195"/>
    </location>
</feature>
<evidence type="ECO:0000256" key="2">
    <source>
        <dbReference type="ARBA" id="ARBA00023034"/>
    </source>
</evidence>
<name>A0A1D2MPX1_ORCCI</name>
<gene>
    <name evidence="7" type="ORF">Ocin01_11868</name>
</gene>
<keyword evidence="3 4" id="KW-0175">Coiled coil</keyword>
<sequence length="1196" mass="131685">MSWFQSTNLASFAKTALKEAQKTIDKALDIKEEGGDGSGNPNGGRNNSAAAVGTAVTDMASEFFASWGVAGVSSNSMPSEGQNSLDISSSVSNDASAISTPPKRTSVVEALPFDSEQPTSPYLSSSESVNRGVFSDVPVTLVPSDDTDQESSRTNEITKCSSSSSASKHIRSLSDTVFHSSDNHLGDLVQILDDTASTPLVDPVPSICTREDIITRSDTFPSHSAELSNSSATEIILDFARESVLEHQEFPGVTTSTCHSEQDVVERSNIELLQEVDLNVVCSSSSVLENTEQVVSTAANENVISSSSGNTVVESSLSDGWDWTSATDSCLVEYGEQQHETIPEIEDKYVTDENIKVDATSRRNKDDEQQNSDHGVPSTFCELSISPRTTTEHNSEQLQLEQVSDNATPDEDSHEQHEQFEPPLIPLSSSPPAPHQSSISSKLIISSRLSSPRETDDVTPPSSARVSPNFEMVSSGCAGGSLQPESSRSSSIVVVSGRESTPNSRGSASGTGSTGSSEGGHDVEGEIPQSPIAKTVPAAEAIFSKHKKGASSSSSSDIEVIPSDYSSCSATHGAPSAISPPKIIGEQDTVASNHRETQTDRMEFKECEIQTELEESVSMSSSSVDPTTLSNLVTTEVADILAEKDQEVQQLREEGEKLSMKQFELGQVIKKLRAKEKETEGVIKGLRSEIATKNLELEKLMKTFISKEGIEQSQNETISKLNQERRKLELKVEELTSGLEDARDNADSMKATVENASIEILELKNVISSVQRESAEVDRLTREKAELITRTEGLQKEVDHLRSVLNSSQSSHHSREAELKVQISQLTQKIHILETRLADISSEVADATMPLSMEIEKLQGELKQQQFQSDRREQVLQSTINDLELKLRAAVDREKSSKDSQIQLQSHHSTLELRIEELESQNRSLQALFQQKEEAFNKRLDDKTARCQKLEKTVERLTGEVERLSNENDVLSNELKTERSSFEIERRKSQTQIGQLNRANNSQGHSQHQRSNSMSTTASSSNHTATGHQNMRNDNSPRSRDQSPSEHSITSEASYLDEVFDQNGVMMTGGNNNRSVTPKSFFESFSSAGLIESLQNQLRLREGEAIAFQEELGKNEKIRKQLNEEIANLTMQNQQITLEMDRMNEMEQRLEELNKNYNAVLQMYGEKVEEADELRMDLEDVKEMYKAQIETLLKKS</sequence>
<reference evidence="7 8" key="1">
    <citation type="journal article" date="2016" name="Genome Biol. Evol.">
        <title>Gene Family Evolution Reflects Adaptation to Soil Environmental Stressors in the Genome of the Collembolan Orchesella cincta.</title>
        <authorList>
            <person name="Faddeeva-Vakhrusheva A."/>
            <person name="Derks M.F."/>
            <person name="Anvar S.Y."/>
            <person name="Agamennone V."/>
            <person name="Suring W."/>
            <person name="Smit S."/>
            <person name="van Straalen N.M."/>
            <person name="Roelofs D."/>
        </authorList>
    </citation>
    <scope>NUCLEOTIDE SEQUENCE [LARGE SCALE GENOMIC DNA]</scope>
    <source>
        <tissue evidence="7">Mixed pool</tissue>
    </source>
</reference>
<dbReference type="STRING" id="48709.A0A1D2MPX1"/>
<evidence type="ECO:0000313" key="7">
    <source>
        <dbReference type="EMBL" id="ODM94815.1"/>
    </source>
</evidence>
<dbReference type="InterPro" id="IPR022091">
    <property type="entry name" value="TMF_TATA-bd"/>
</dbReference>
<evidence type="ECO:0000256" key="5">
    <source>
        <dbReference type="SAM" id="MobiDB-lite"/>
    </source>
</evidence>
<accession>A0A1D2MPX1</accession>
<evidence type="ECO:0000313" key="8">
    <source>
        <dbReference type="Proteomes" id="UP000094527"/>
    </source>
</evidence>
<dbReference type="EMBL" id="LJIJ01000746">
    <property type="protein sequence ID" value="ODM94815.1"/>
    <property type="molecule type" value="Genomic_DNA"/>
</dbReference>
<evidence type="ECO:0000256" key="1">
    <source>
        <dbReference type="ARBA" id="ARBA00004555"/>
    </source>
</evidence>
<feature type="compositionally biased region" description="Low complexity" evidence="5">
    <location>
        <begin position="83"/>
        <end position="99"/>
    </location>
</feature>
<evidence type="ECO:0000259" key="6">
    <source>
        <dbReference type="Pfam" id="PF12325"/>
    </source>
</evidence>
<feature type="compositionally biased region" description="Pro residues" evidence="5">
    <location>
        <begin position="423"/>
        <end position="434"/>
    </location>
</feature>
<dbReference type="Pfam" id="PF12325">
    <property type="entry name" value="TMF_TATA_bd"/>
    <property type="match status" value="1"/>
</dbReference>
<dbReference type="Gene3D" id="1.10.287.1490">
    <property type="match status" value="1"/>
</dbReference>
<dbReference type="PANTHER" id="PTHR46515:SF1">
    <property type="entry name" value="TATA ELEMENT MODULATORY FACTOR"/>
    <property type="match status" value="1"/>
</dbReference>
<dbReference type="OrthoDB" id="74178at2759"/>
<feature type="compositionally biased region" description="Basic and acidic residues" evidence="5">
    <location>
        <begin position="359"/>
        <end position="368"/>
    </location>
</feature>
<feature type="compositionally biased region" description="Low complexity" evidence="5">
    <location>
        <begin position="437"/>
        <end position="450"/>
    </location>
</feature>
<dbReference type="InterPro" id="IPR052602">
    <property type="entry name" value="Growth_transcription_reg"/>
</dbReference>
<dbReference type="AlphaFoldDB" id="A0A1D2MPX1"/>
<evidence type="ECO:0000256" key="4">
    <source>
        <dbReference type="SAM" id="Coils"/>
    </source>
</evidence>
<evidence type="ECO:0000256" key="3">
    <source>
        <dbReference type="ARBA" id="ARBA00023054"/>
    </source>
</evidence>
<dbReference type="OMA" id="ICTNDSK"/>
<feature type="compositionally biased region" description="Basic and acidic residues" evidence="5">
    <location>
        <begin position="975"/>
        <end position="988"/>
    </location>
</feature>
<feature type="compositionally biased region" description="Polar residues" evidence="5">
    <location>
        <begin position="396"/>
        <end position="407"/>
    </location>
</feature>
<proteinExistence type="predicted"/>
<feature type="region of interest" description="Disordered" evidence="5">
    <location>
        <begin position="359"/>
        <end position="534"/>
    </location>
</feature>
<organism evidence="7 8">
    <name type="scientific">Orchesella cincta</name>
    <name type="common">Springtail</name>
    <name type="synonym">Podura cincta</name>
    <dbReference type="NCBI Taxonomy" id="48709"/>
    <lineage>
        <taxon>Eukaryota</taxon>
        <taxon>Metazoa</taxon>
        <taxon>Ecdysozoa</taxon>
        <taxon>Arthropoda</taxon>
        <taxon>Hexapoda</taxon>
        <taxon>Collembola</taxon>
        <taxon>Entomobryomorpha</taxon>
        <taxon>Entomobryoidea</taxon>
        <taxon>Orchesellidae</taxon>
        <taxon>Orchesellinae</taxon>
        <taxon>Orchesella</taxon>
    </lineage>
</organism>
<dbReference type="InterPro" id="IPR022092">
    <property type="entry name" value="TMF_DNA-bd"/>
</dbReference>
<feature type="region of interest" description="Disordered" evidence="5">
    <location>
        <begin position="140"/>
        <end position="160"/>
    </location>
</feature>
<feature type="region of interest" description="Disordered" evidence="5">
    <location>
        <begin position="975"/>
        <end position="1049"/>
    </location>
</feature>
<feature type="compositionally biased region" description="Basic and acidic residues" evidence="5">
    <location>
        <begin position="1035"/>
        <end position="1044"/>
    </location>
</feature>
<feature type="coiled-coil region" evidence="4">
    <location>
        <begin position="641"/>
        <end position="843"/>
    </location>
</feature>
<comment type="caution">
    <text evidence="7">The sequence shown here is derived from an EMBL/GenBank/DDBJ whole genome shotgun (WGS) entry which is preliminary data.</text>
</comment>
<dbReference type="PANTHER" id="PTHR46515">
    <property type="entry name" value="TATA ELEMENT MODULATORY FACTOR TMF1"/>
    <property type="match status" value="1"/>
</dbReference>
<comment type="subcellular location">
    <subcellularLocation>
        <location evidence="1">Golgi apparatus</location>
    </subcellularLocation>
</comment>
<feature type="domain" description="TATA element modulatory factor 1 TATA binding" evidence="6">
    <location>
        <begin position="1086"/>
        <end position="1192"/>
    </location>
</feature>
<keyword evidence="2" id="KW-0333">Golgi apparatus</keyword>
<feature type="compositionally biased region" description="Polar residues" evidence="5">
    <location>
        <begin position="990"/>
        <end position="1010"/>
    </location>
</feature>
<dbReference type="Pfam" id="PF12329">
    <property type="entry name" value="TMF_DNA_bd"/>
    <property type="match status" value="1"/>
</dbReference>
<dbReference type="Proteomes" id="UP000094527">
    <property type="component" value="Unassembled WGS sequence"/>
</dbReference>
<feature type="region of interest" description="Disordered" evidence="5">
    <location>
        <begin position="74"/>
        <end position="103"/>
    </location>
</feature>
<feature type="compositionally biased region" description="Low complexity" evidence="5">
    <location>
        <begin position="485"/>
        <end position="516"/>
    </location>
</feature>
<keyword evidence="8" id="KW-1185">Reference proteome</keyword>
<protein>
    <submittedName>
        <fullName evidence="7">TATA element modulatory factor</fullName>
    </submittedName>
</protein>